<dbReference type="OrthoDB" id="4376202at2"/>
<dbReference type="AlphaFoldDB" id="A0A1A3NL38"/>
<evidence type="ECO:0000313" key="3">
    <source>
        <dbReference type="Proteomes" id="UP000093819"/>
    </source>
</evidence>
<proteinExistence type="predicted"/>
<dbReference type="RefSeq" id="WP_065035541.1">
    <property type="nucleotide sequence ID" value="NZ_LZLR01000093.1"/>
</dbReference>
<gene>
    <name evidence="2" type="ORF">A5635_21740</name>
</gene>
<name>A0A1A3NL38_MYCAS</name>
<sequence length="125" mass="14001">MTTPADALEVMTVVAACHHRTAPRMDDEQAALATARIWADLFSVHQLELPDLIAAVKKRALAHADAPEPAEIIAHAREIRRDRGERETEAERRAREDLRDAELERRNQLAELTAGLAERKAIEHA</sequence>
<evidence type="ECO:0000256" key="1">
    <source>
        <dbReference type="SAM" id="MobiDB-lite"/>
    </source>
</evidence>
<accession>A0A1A3NL38</accession>
<evidence type="ECO:0000313" key="2">
    <source>
        <dbReference type="EMBL" id="OBK22541.1"/>
    </source>
</evidence>
<reference evidence="2 3" key="1">
    <citation type="submission" date="2016-06" db="EMBL/GenBank/DDBJ databases">
        <authorList>
            <person name="Kjaerup R.B."/>
            <person name="Dalgaard T.S."/>
            <person name="Juul-Madsen H.R."/>
        </authorList>
    </citation>
    <scope>NUCLEOTIDE SEQUENCE [LARGE SCALE GENOMIC DNA]</scope>
    <source>
        <strain evidence="2 3">1245335.1</strain>
    </source>
</reference>
<feature type="region of interest" description="Disordered" evidence="1">
    <location>
        <begin position="77"/>
        <end position="98"/>
    </location>
</feature>
<dbReference type="Proteomes" id="UP000093819">
    <property type="component" value="Unassembled WGS sequence"/>
</dbReference>
<comment type="caution">
    <text evidence="2">The sequence shown here is derived from an EMBL/GenBank/DDBJ whole genome shotgun (WGS) entry which is preliminary data.</text>
</comment>
<organism evidence="2 3">
    <name type="scientific">Mycobacterium asiaticum</name>
    <dbReference type="NCBI Taxonomy" id="1790"/>
    <lineage>
        <taxon>Bacteria</taxon>
        <taxon>Bacillati</taxon>
        <taxon>Actinomycetota</taxon>
        <taxon>Actinomycetes</taxon>
        <taxon>Mycobacteriales</taxon>
        <taxon>Mycobacteriaceae</taxon>
        <taxon>Mycobacterium</taxon>
    </lineage>
</organism>
<protein>
    <submittedName>
        <fullName evidence="2">Uncharacterized protein</fullName>
    </submittedName>
</protein>
<dbReference type="EMBL" id="LZLR01000093">
    <property type="protein sequence ID" value="OBK22541.1"/>
    <property type="molecule type" value="Genomic_DNA"/>
</dbReference>